<protein>
    <submittedName>
        <fullName evidence="10">ABC transporter permease</fullName>
    </submittedName>
</protein>
<evidence type="ECO:0000256" key="3">
    <source>
        <dbReference type="ARBA" id="ARBA00022475"/>
    </source>
</evidence>
<dbReference type="CDD" id="cd06261">
    <property type="entry name" value="TM_PBP2"/>
    <property type="match status" value="1"/>
</dbReference>
<feature type="region of interest" description="Disordered" evidence="8">
    <location>
        <begin position="1"/>
        <end position="24"/>
    </location>
</feature>
<dbReference type="InterPro" id="IPR035906">
    <property type="entry name" value="MetI-like_sf"/>
</dbReference>
<evidence type="ECO:0000256" key="5">
    <source>
        <dbReference type="ARBA" id="ARBA00022989"/>
    </source>
</evidence>
<feature type="transmembrane region" description="Helical" evidence="7">
    <location>
        <begin position="31"/>
        <end position="54"/>
    </location>
</feature>
<keyword evidence="2 7" id="KW-0813">Transport</keyword>
<evidence type="ECO:0000259" key="9">
    <source>
        <dbReference type="PROSITE" id="PS50928"/>
    </source>
</evidence>
<dbReference type="InterPro" id="IPR000515">
    <property type="entry name" value="MetI-like"/>
</dbReference>
<dbReference type="RefSeq" id="WP_242371689.1">
    <property type="nucleotide sequence ID" value="NZ_JAKRKC020000001.1"/>
</dbReference>
<evidence type="ECO:0000256" key="7">
    <source>
        <dbReference type="RuleBase" id="RU363032"/>
    </source>
</evidence>
<gene>
    <name evidence="10" type="ORF">MF672_000410</name>
</gene>
<comment type="caution">
    <text evidence="10">The sequence shown here is derived from an EMBL/GenBank/DDBJ whole genome shotgun (WGS) entry which is preliminary data.</text>
</comment>
<keyword evidence="5 7" id="KW-1133">Transmembrane helix</keyword>
<reference evidence="10 11" key="1">
    <citation type="submission" date="2022-04" db="EMBL/GenBank/DDBJ databases">
        <title>Genome draft of Actinomadura sp. ATCC 31491.</title>
        <authorList>
            <person name="Shi X."/>
            <person name="Du Y."/>
        </authorList>
    </citation>
    <scope>NUCLEOTIDE SEQUENCE [LARGE SCALE GENOMIC DNA]</scope>
    <source>
        <strain evidence="10 11">ATCC 31491</strain>
    </source>
</reference>
<evidence type="ECO:0000256" key="4">
    <source>
        <dbReference type="ARBA" id="ARBA00022692"/>
    </source>
</evidence>
<evidence type="ECO:0000256" key="1">
    <source>
        <dbReference type="ARBA" id="ARBA00004651"/>
    </source>
</evidence>
<feature type="transmembrane region" description="Helical" evidence="7">
    <location>
        <begin position="95"/>
        <end position="120"/>
    </location>
</feature>
<feature type="domain" description="ABC transmembrane type-1" evidence="9">
    <location>
        <begin position="96"/>
        <end position="281"/>
    </location>
</feature>
<evidence type="ECO:0000313" key="11">
    <source>
        <dbReference type="Proteomes" id="UP001317259"/>
    </source>
</evidence>
<evidence type="ECO:0000256" key="8">
    <source>
        <dbReference type="SAM" id="MobiDB-lite"/>
    </source>
</evidence>
<dbReference type="InterPro" id="IPR050366">
    <property type="entry name" value="BP-dependent_transpt_permease"/>
</dbReference>
<accession>A0ABT0FJV8</accession>
<feature type="transmembrane region" description="Helical" evidence="7">
    <location>
        <begin position="261"/>
        <end position="285"/>
    </location>
</feature>
<keyword evidence="6 7" id="KW-0472">Membrane</keyword>
<dbReference type="PROSITE" id="PS50928">
    <property type="entry name" value="ABC_TM1"/>
    <property type="match status" value="1"/>
</dbReference>
<comment type="subcellular location">
    <subcellularLocation>
        <location evidence="1 7">Cell membrane</location>
        <topology evidence="1 7">Multi-pass membrane protein</topology>
    </subcellularLocation>
</comment>
<evidence type="ECO:0000256" key="2">
    <source>
        <dbReference type="ARBA" id="ARBA00022448"/>
    </source>
</evidence>
<keyword evidence="11" id="KW-1185">Reference proteome</keyword>
<keyword evidence="3" id="KW-1003">Cell membrane</keyword>
<dbReference type="SUPFAM" id="SSF161098">
    <property type="entry name" value="MetI-like"/>
    <property type="match status" value="1"/>
</dbReference>
<dbReference type="PANTHER" id="PTHR43386">
    <property type="entry name" value="OLIGOPEPTIDE TRANSPORT SYSTEM PERMEASE PROTEIN APPC"/>
    <property type="match status" value="1"/>
</dbReference>
<dbReference type="Pfam" id="PF00528">
    <property type="entry name" value="BPD_transp_1"/>
    <property type="match status" value="1"/>
</dbReference>
<keyword evidence="4 7" id="KW-0812">Transmembrane</keyword>
<dbReference type="Proteomes" id="UP001317259">
    <property type="component" value="Unassembled WGS sequence"/>
</dbReference>
<organism evidence="10 11">
    <name type="scientific">Actinomadura luzonensis</name>
    <dbReference type="NCBI Taxonomy" id="2805427"/>
    <lineage>
        <taxon>Bacteria</taxon>
        <taxon>Bacillati</taxon>
        <taxon>Actinomycetota</taxon>
        <taxon>Actinomycetes</taxon>
        <taxon>Streptosporangiales</taxon>
        <taxon>Thermomonosporaceae</taxon>
        <taxon>Actinomadura</taxon>
    </lineage>
</organism>
<sequence length="295" mass="30395">MNPGVNPGVDPGVNPPPAGRRSPTARRRVPVLVAVALVVLAAVGVAAAFAPWLVPDATAQDLMTGIGGPAPGHPLGTDDLGRDVLKLLVAGARTAVPGALAVAAGSLLIGNLVGLVAGYFGGWVDTLAMRWADLMFSLPALLVAIVVAGVLGGGYGLAVAVLVVLFAPTDTRAVRGAVLEQRHRPYVEAALLKNLSSWRIMTRHIWPNVAPVTLAAAFVNFAYALVSLSSLSFLGLGVPAGSPDWGRTLADNRSQLLANPWAAIAPGLAIIATAAALNVVGDWLHERVDRRGRAR</sequence>
<dbReference type="PANTHER" id="PTHR43386:SF25">
    <property type="entry name" value="PEPTIDE ABC TRANSPORTER PERMEASE PROTEIN"/>
    <property type="match status" value="1"/>
</dbReference>
<dbReference type="Gene3D" id="1.10.3720.10">
    <property type="entry name" value="MetI-like"/>
    <property type="match status" value="1"/>
</dbReference>
<evidence type="ECO:0000313" key="10">
    <source>
        <dbReference type="EMBL" id="MCK2212266.1"/>
    </source>
</evidence>
<feature type="transmembrane region" description="Helical" evidence="7">
    <location>
        <begin position="205"/>
        <end position="226"/>
    </location>
</feature>
<name>A0ABT0FJV8_9ACTN</name>
<proteinExistence type="inferred from homology"/>
<dbReference type="EMBL" id="JAKRKC020000001">
    <property type="protein sequence ID" value="MCK2212266.1"/>
    <property type="molecule type" value="Genomic_DNA"/>
</dbReference>
<evidence type="ECO:0000256" key="6">
    <source>
        <dbReference type="ARBA" id="ARBA00023136"/>
    </source>
</evidence>
<feature type="transmembrane region" description="Helical" evidence="7">
    <location>
        <begin position="140"/>
        <end position="167"/>
    </location>
</feature>
<feature type="compositionally biased region" description="Low complexity" evidence="8">
    <location>
        <begin position="1"/>
        <end position="12"/>
    </location>
</feature>
<comment type="similarity">
    <text evidence="7">Belongs to the binding-protein-dependent transport system permease family.</text>
</comment>